<feature type="transmembrane region" description="Helical" evidence="1">
    <location>
        <begin position="60"/>
        <end position="81"/>
    </location>
</feature>
<evidence type="ECO:0000313" key="2">
    <source>
        <dbReference type="EMBL" id="SEB20796.1"/>
    </source>
</evidence>
<dbReference type="AlphaFoldDB" id="A0A1H4HGN1"/>
<dbReference type="Proteomes" id="UP000198584">
    <property type="component" value="Unassembled WGS sequence"/>
</dbReference>
<accession>A0A1H4HGN1</accession>
<gene>
    <name evidence="2" type="ORF">SAMN05421743_1294</name>
</gene>
<keyword evidence="3" id="KW-1185">Reference proteome</keyword>
<keyword evidence="1" id="KW-0472">Membrane</keyword>
<name>A0A1H4HGN1_9BACI</name>
<feature type="transmembrane region" description="Helical" evidence="1">
    <location>
        <begin position="87"/>
        <end position="107"/>
    </location>
</feature>
<evidence type="ECO:0000256" key="1">
    <source>
        <dbReference type="SAM" id="Phobius"/>
    </source>
</evidence>
<dbReference type="RefSeq" id="WP_093046918.1">
    <property type="nucleotide sequence ID" value="NZ_FNQR01000029.1"/>
</dbReference>
<reference evidence="2 3" key="1">
    <citation type="submission" date="2016-10" db="EMBL/GenBank/DDBJ databases">
        <authorList>
            <person name="de Groot N.N."/>
        </authorList>
    </citation>
    <scope>NUCLEOTIDE SEQUENCE [LARGE SCALE GENOMIC DNA]</scope>
    <source>
        <strain evidence="2 3">CCM7597</strain>
    </source>
</reference>
<keyword evidence="1" id="KW-1133">Transmembrane helix</keyword>
<organism evidence="2 3">
    <name type="scientific">Thalassobacillus cyri</name>
    <dbReference type="NCBI Taxonomy" id="571932"/>
    <lineage>
        <taxon>Bacteria</taxon>
        <taxon>Bacillati</taxon>
        <taxon>Bacillota</taxon>
        <taxon>Bacilli</taxon>
        <taxon>Bacillales</taxon>
        <taxon>Bacillaceae</taxon>
        <taxon>Thalassobacillus</taxon>
    </lineage>
</organism>
<protein>
    <submittedName>
        <fullName evidence="2">Uncharacterized protein</fullName>
    </submittedName>
</protein>
<sequence>MKNVVCHYCKKEVKDRDDLVTASNWFRIKAFHYNCFKEQEQDTKLSVNSWNPVNGGAGNVSFAIMLALAVWMLFTSTLGFIGDLIGILALYPIFLRFLSLIFIESTLPKFSSDKQRR</sequence>
<proteinExistence type="predicted"/>
<dbReference type="OrthoDB" id="2657646at2"/>
<evidence type="ECO:0000313" key="3">
    <source>
        <dbReference type="Proteomes" id="UP000198584"/>
    </source>
</evidence>
<keyword evidence="1" id="KW-0812">Transmembrane</keyword>
<dbReference type="EMBL" id="FNQR01000029">
    <property type="protein sequence ID" value="SEB20796.1"/>
    <property type="molecule type" value="Genomic_DNA"/>
</dbReference>